<gene>
    <name evidence="4" type="ORF">VE01_01066</name>
</gene>
<feature type="compositionally biased region" description="Polar residues" evidence="3">
    <location>
        <begin position="57"/>
        <end position="69"/>
    </location>
</feature>
<dbReference type="Gene3D" id="1.25.40.10">
    <property type="entry name" value="Tetratricopeptide repeat domain"/>
    <property type="match status" value="3"/>
</dbReference>
<dbReference type="Pfam" id="PF01535">
    <property type="entry name" value="PPR"/>
    <property type="match status" value="1"/>
</dbReference>
<feature type="repeat" description="PPR" evidence="2">
    <location>
        <begin position="615"/>
        <end position="649"/>
    </location>
</feature>
<evidence type="ECO:0000313" key="4">
    <source>
        <dbReference type="EMBL" id="OBU00535.2"/>
    </source>
</evidence>
<accession>A0A1B8GXG8</accession>
<protein>
    <recommendedName>
        <fullName evidence="6">Pentacotripeptide-repeat region of PRORP domain-containing protein</fullName>
    </recommendedName>
</protein>
<sequence length="866" mass="96498">MNGSHICTTCRRKISAKAFQKYPSTQWISRATFISLSAPQIPKPAPSERPPHKNEDSNTSNRPRWSNNMPNIEASRAKAHGDLLEELFVDGLNRTSGNGATATLRPNTASLELYEQVEKLMEMLNNPSTPIPAMWALFTQICPKARPKGSQTPYSLHFAAKSLLRKLLTARQQPDVASGIPSVSEIAKTYASLGILEPKVWKPMLETFFTKESAEKLHVDGDRIAEDLLETWRIILSLGHNSSKAPASFIDIESRAKWSPPALNPTRVRRAMLERGIEQCFALLLPKSRNKLFHGLPASAIITFAMLTDSRLSHPIQSAANHPFIKAISEVIAMAQITPGELDQYVRMQNVSHSVELNDRWPSIIEQARSIANTPTPSMEIPRGDTDKAFRRLITNKETRVFRLLHRALAARDLDTAEKLWSEVQSWPMENNGNEGHNILPTALKSSAPSAELCNQFISTFMALHKERAIDVWNFMIQSGLRPTVLTWHAMLEGCKTSRDSQSLLAIWSKLIDSDTAPDVECWTTLISGLMYCGDLEGGLRAFVEMRKVWEKAAKRHVAQAGQPIDIKSLGDVDGVVKPTIAIINATIAGLLRKNRTDIAGQVLATGGEMGITPDNITYNTLLRSLVRNKDERAITNLLGQMQAQGVQGDVATFTIILENALSDAKNQSPQELIEIINNLFAQMDASAVKPNQQTYAAIINSILRRASDFELVAPVNFVIAHMSKKGLQPSAHIHTMLVDFYFKQSEPKLDLIGLLLDQMIKGNAMRDHIFWDRVIEGYCYIGDTVRALQYLRQTQKEGFMAGYQALDMLIHSLVRNNEVDLARELVKNTRVQRGGPPEPDARGVDGQHQFWNSAAEMGLVEEFSV</sequence>
<dbReference type="PROSITE" id="PS51375">
    <property type="entry name" value="PPR"/>
    <property type="match status" value="1"/>
</dbReference>
<dbReference type="RefSeq" id="XP_018134267.2">
    <property type="nucleotide sequence ID" value="XM_018270594.2"/>
</dbReference>
<evidence type="ECO:0008006" key="6">
    <source>
        <dbReference type="Google" id="ProtNLM"/>
    </source>
</evidence>
<feature type="region of interest" description="Disordered" evidence="3">
    <location>
        <begin position="39"/>
        <end position="69"/>
    </location>
</feature>
<name>A0A1B8GXG8_9PEZI</name>
<dbReference type="Proteomes" id="UP000091956">
    <property type="component" value="Unassembled WGS sequence"/>
</dbReference>
<dbReference type="PANTHER" id="PTHR47939">
    <property type="entry name" value="MEMBRANE-ASSOCIATED SALT-INDUCIBLE PROTEIN-LIKE"/>
    <property type="match status" value="1"/>
</dbReference>
<evidence type="ECO:0000256" key="3">
    <source>
        <dbReference type="SAM" id="MobiDB-lite"/>
    </source>
</evidence>
<reference evidence="4 5" key="1">
    <citation type="submission" date="2016-03" db="EMBL/GenBank/DDBJ databases">
        <title>Comparative genomics of Pseudogymnoascus destructans, the fungus causing white-nose syndrome of bats.</title>
        <authorList>
            <person name="Palmer J.M."/>
            <person name="Drees K.P."/>
            <person name="Foster J.T."/>
            <person name="Lindner D.L."/>
        </authorList>
    </citation>
    <scope>NUCLEOTIDE SEQUENCE [LARGE SCALE GENOMIC DNA]</scope>
    <source>
        <strain evidence="4 5">UAMH 10579</strain>
    </source>
</reference>
<proteinExistence type="predicted"/>
<evidence type="ECO:0000256" key="2">
    <source>
        <dbReference type="PROSITE-ProRule" id="PRU00708"/>
    </source>
</evidence>
<evidence type="ECO:0000313" key="5">
    <source>
        <dbReference type="Proteomes" id="UP000091956"/>
    </source>
</evidence>
<keyword evidence="1" id="KW-0677">Repeat</keyword>
<dbReference type="InterPro" id="IPR002885">
    <property type="entry name" value="PPR_rpt"/>
</dbReference>
<dbReference type="Pfam" id="PF13041">
    <property type="entry name" value="PPR_2"/>
    <property type="match status" value="1"/>
</dbReference>
<dbReference type="EMBL" id="KV460208">
    <property type="protein sequence ID" value="OBU00535.2"/>
    <property type="molecule type" value="Genomic_DNA"/>
</dbReference>
<dbReference type="GeneID" id="28834452"/>
<dbReference type="AlphaFoldDB" id="A0A1B8GXG8"/>
<dbReference type="STRING" id="342668.A0A1B8GXG8"/>
<organism evidence="4 5">
    <name type="scientific">Pseudogymnoascus verrucosus</name>
    <dbReference type="NCBI Taxonomy" id="342668"/>
    <lineage>
        <taxon>Eukaryota</taxon>
        <taxon>Fungi</taxon>
        <taxon>Dikarya</taxon>
        <taxon>Ascomycota</taxon>
        <taxon>Pezizomycotina</taxon>
        <taxon>Leotiomycetes</taxon>
        <taxon>Thelebolales</taxon>
        <taxon>Thelebolaceae</taxon>
        <taxon>Pseudogymnoascus</taxon>
    </lineage>
</organism>
<dbReference type="NCBIfam" id="TIGR00756">
    <property type="entry name" value="PPR"/>
    <property type="match status" value="1"/>
</dbReference>
<keyword evidence="5" id="KW-1185">Reference proteome</keyword>
<dbReference type="InterPro" id="IPR050667">
    <property type="entry name" value="PPR-containing_protein"/>
</dbReference>
<evidence type="ECO:0000256" key="1">
    <source>
        <dbReference type="ARBA" id="ARBA00022737"/>
    </source>
</evidence>
<dbReference type="InterPro" id="IPR011990">
    <property type="entry name" value="TPR-like_helical_dom_sf"/>
</dbReference>
<reference evidence="5" key="2">
    <citation type="journal article" date="2018" name="Nat. Commun.">
        <title>Extreme sensitivity to ultraviolet light in the fungal pathogen causing white-nose syndrome of bats.</title>
        <authorList>
            <person name="Palmer J.M."/>
            <person name="Drees K.P."/>
            <person name="Foster J.T."/>
            <person name="Lindner D.L."/>
        </authorList>
    </citation>
    <scope>NUCLEOTIDE SEQUENCE [LARGE SCALE GENOMIC DNA]</scope>
    <source>
        <strain evidence="5">UAMH 10579</strain>
    </source>
</reference>
<dbReference type="PANTHER" id="PTHR47939:SF13">
    <property type="entry name" value="OS03G0201400 PROTEIN"/>
    <property type="match status" value="1"/>
</dbReference>